<dbReference type="InterPro" id="IPR017441">
    <property type="entry name" value="Protein_kinase_ATP_BS"/>
</dbReference>
<dbReference type="EMBL" id="OZ004254">
    <property type="protein sequence ID" value="CAK7895889.1"/>
    <property type="molecule type" value="Genomic_DNA"/>
</dbReference>
<feature type="compositionally biased region" description="Low complexity" evidence="12">
    <location>
        <begin position="507"/>
        <end position="519"/>
    </location>
</feature>
<keyword evidence="4" id="KW-0597">Phosphoprotein</keyword>
<dbReference type="Pfam" id="PF16797">
    <property type="entry name" value="Fungal_KA1"/>
    <property type="match status" value="1"/>
</dbReference>
<organism evidence="14 15">
    <name type="scientific">[Candida] anglica</name>
    <dbReference type="NCBI Taxonomy" id="148631"/>
    <lineage>
        <taxon>Eukaryota</taxon>
        <taxon>Fungi</taxon>
        <taxon>Dikarya</taxon>
        <taxon>Ascomycota</taxon>
        <taxon>Saccharomycotina</taxon>
        <taxon>Pichiomycetes</taxon>
        <taxon>Debaryomycetaceae</taxon>
        <taxon>Kurtzmaniella</taxon>
    </lineage>
</organism>
<feature type="domain" description="Protein kinase" evidence="13">
    <location>
        <begin position="59"/>
        <end position="327"/>
    </location>
</feature>
<evidence type="ECO:0000256" key="7">
    <source>
        <dbReference type="ARBA" id="ARBA00022777"/>
    </source>
</evidence>
<dbReference type="InterPro" id="IPR008271">
    <property type="entry name" value="Ser/Thr_kinase_AS"/>
</dbReference>
<dbReference type="InterPro" id="IPR031850">
    <property type="entry name" value="Fungal_KA1_dom"/>
</dbReference>
<evidence type="ECO:0000256" key="9">
    <source>
        <dbReference type="ARBA" id="ARBA00047899"/>
    </source>
</evidence>
<evidence type="ECO:0000256" key="11">
    <source>
        <dbReference type="PROSITE-ProRule" id="PRU10141"/>
    </source>
</evidence>
<dbReference type="SMART" id="SM00220">
    <property type="entry name" value="S_TKc"/>
    <property type="match status" value="1"/>
</dbReference>
<protein>
    <recommendedName>
        <fullName evidence="2">non-specific serine/threonine protein kinase</fullName>
        <ecNumber evidence="2">2.7.11.1</ecNumber>
    </recommendedName>
</protein>
<keyword evidence="6 11" id="KW-0547">Nucleotide-binding</keyword>
<dbReference type="InterPro" id="IPR011009">
    <property type="entry name" value="Kinase-like_dom_sf"/>
</dbReference>
<feature type="compositionally biased region" description="Basic and acidic residues" evidence="12">
    <location>
        <begin position="635"/>
        <end position="650"/>
    </location>
</feature>
<feature type="compositionally biased region" description="Polar residues" evidence="12">
    <location>
        <begin position="612"/>
        <end position="634"/>
    </location>
</feature>
<gene>
    <name evidence="14" type="primary">HSL1</name>
    <name evidence="14" type="ORF">CAAN4_B02454</name>
</gene>
<evidence type="ECO:0000256" key="8">
    <source>
        <dbReference type="ARBA" id="ARBA00022840"/>
    </source>
</evidence>
<evidence type="ECO:0000256" key="10">
    <source>
        <dbReference type="ARBA" id="ARBA00048679"/>
    </source>
</evidence>
<feature type="compositionally biased region" description="Basic residues" evidence="12">
    <location>
        <begin position="520"/>
        <end position="530"/>
    </location>
</feature>
<proteinExistence type="inferred from homology"/>
<comment type="catalytic activity">
    <reaction evidence="9">
        <text>L-threonyl-[protein] + ATP = O-phospho-L-threonyl-[protein] + ADP + H(+)</text>
        <dbReference type="Rhea" id="RHEA:46608"/>
        <dbReference type="Rhea" id="RHEA-COMP:11060"/>
        <dbReference type="Rhea" id="RHEA-COMP:11605"/>
        <dbReference type="ChEBI" id="CHEBI:15378"/>
        <dbReference type="ChEBI" id="CHEBI:30013"/>
        <dbReference type="ChEBI" id="CHEBI:30616"/>
        <dbReference type="ChEBI" id="CHEBI:61977"/>
        <dbReference type="ChEBI" id="CHEBI:456216"/>
        <dbReference type="EC" id="2.7.11.1"/>
    </reaction>
</comment>
<feature type="region of interest" description="Disordered" evidence="12">
    <location>
        <begin position="1056"/>
        <end position="1089"/>
    </location>
</feature>
<dbReference type="PROSITE" id="PS00108">
    <property type="entry name" value="PROTEIN_KINASE_ST"/>
    <property type="match status" value="1"/>
</dbReference>
<dbReference type="Pfam" id="PF00069">
    <property type="entry name" value="Pkinase"/>
    <property type="match status" value="1"/>
</dbReference>
<keyword evidence="3" id="KW-0723">Serine/threonine-protein kinase</keyword>
<accession>A0ABP0E8A9</accession>
<feature type="region of interest" description="Disordered" evidence="12">
    <location>
        <begin position="1151"/>
        <end position="1170"/>
    </location>
</feature>
<dbReference type="Proteomes" id="UP001497600">
    <property type="component" value="Chromosome B"/>
</dbReference>
<evidence type="ECO:0000256" key="1">
    <source>
        <dbReference type="ARBA" id="ARBA00010791"/>
    </source>
</evidence>
<evidence type="ECO:0000259" key="13">
    <source>
        <dbReference type="PROSITE" id="PS50011"/>
    </source>
</evidence>
<name>A0ABP0E8A9_9ASCO</name>
<feature type="region of interest" description="Disordered" evidence="12">
    <location>
        <begin position="612"/>
        <end position="764"/>
    </location>
</feature>
<reference evidence="14 15" key="1">
    <citation type="submission" date="2024-01" db="EMBL/GenBank/DDBJ databases">
        <authorList>
            <consortium name="Genoscope - CEA"/>
            <person name="William W."/>
        </authorList>
    </citation>
    <scope>NUCLEOTIDE SEQUENCE [LARGE SCALE GENOMIC DNA]</scope>
    <source>
        <strain evidence="14 15">29B2s-10</strain>
    </source>
</reference>
<evidence type="ECO:0000256" key="6">
    <source>
        <dbReference type="ARBA" id="ARBA00022741"/>
    </source>
</evidence>
<feature type="compositionally biased region" description="Polar residues" evidence="12">
    <location>
        <begin position="742"/>
        <end position="764"/>
    </location>
</feature>
<feature type="region of interest" description="Disordered" evidence="12">
    <location>
        <begin position="38"/>
        <end position="67"/>
    </location>
</feature>
<evidence type="ECO:0000256" key="5">
    <source>
        <dbReference type="ARBA" id="ARBA00022679"/>
    </source>
</evidence>
<feature type="compositionally biased region" description="Polar residues" evidence="12">
    <location>
        <begin position="1075"/>
        <end position="1089"/>
    </location>
</feature>
<comment type="catalytic activity">
    <reaction evidence="10">
        <text>L-seryl-[protein] + ATP = O-phospho-L-seryl-[protein] + ADP + H(+)</text>
        <dbReference type="Rhea" id="RHEA:17989"/>
        <dbReference type="Rhea" id="RHEA-COMP:9863"/>
        <dbReference type="Rhea" id="RHEA-COMP:11604"/>
        <dbReference type="ChEBI" id="CHEBI:15378"/>
        <dbReference type="ChEBI" id="CHEBI:29999"/>
        <dbReference type="ChEBI" id="CHEBI:30616"/>
        <dbReference type="ChEBI" id="CHEBI:83421"/>
        <dbReference type="ChEBI" id="CHEBI:456216"/>
        <dbReference type="EC" id="2.7.11.1"/>
    </reaction>
</comment>
<dbReference type="Gene3D" id="1.10.510.10">
    <property type="entry name" value="Transferase(Phosphotransferase) domain 1"/>
    <property type="match status" value="1"/>
</dbReference>
<evidence type="ECO:0000313" key="14">
    <source>
        <dbReference type="EMBL" id="CAK7895889.1"/>
    </source>
</evidence>
<dbReference type="EC" id="2.7.11.1" evidence="2"/>
<dbReference type="PROSITE" id="PS50011">
    <property type="entry name" value="PROTEIN_KINASE_DOM"/>
    <property type="match status" value="1"/>
</dbReference>
<evidence type="ECO:0000256" key="3">
    <source>
        <dbReference type="ARBA" id="ARBA00022527"/>
    </source>
</evidence>
<feature type="compositionally biased region" description="Basic and acidic residues" evidence="12">
    <location>
        <begin position="663"/>
        <end position="707"/>
    </location>
</feature>
<keyword evidence="5" id="KW-0808">Transferase</keyword>
<evidence type="ECO:0000256" key="4">
    <source>
        <dbReference type="ARBA" id="ARBA00022553"/>
    </source>
</evidence>
<feature type="compositionally biased region" description="Basic and acidic residues" evidence="12">
    <location>
        <begin position="1206"/>
        <end position="1216"/>
    </location>
</feature>
<dbReference type="PANTHER" id="PTHR24346">
    <property type="entry name" value="MAP/MICROTUBULE AFFINITY-REGULATING KINASE"/>
    <property type="match status" value="1"/>
</dbReference>
<sequence length="1489" mass="167297">MTTLIQARPQIYESTSDSSNQVDKVVQSVTNATKRLSQISTNTSTSSKKRKAQNRIGPWKLGRTLGRGSTGRVRLAKNINTGQLAAVKIVPKSNFKKLENPKYKRSTLTENGKDRLPYGIEREIIIMKLISHPNIMGLYDVWENKNDLYLILEYIEGGELFDYLIKRGKLHEFEAVNYFKQIIHGISYLHQFNICHRDLKPENLLLDLDKNIKIADFGMAALEVNEKLLETSCGSPHYASPEIVAGKNYHGAPSDIWSCGIILFALLTGHLPFDDENIRTLLLKVQNGKYVMPPDLSWEAKDLISKMLRVNPNDRITIDKILTHPLLTRYPEPSTIQKMEKSLDFKKVNIKPMSSVDKIDKEILKNLAVLFHNCSEQSIVSKLLSQRNCAEKTFYYLLMKYRNEHTGTGTYYEDDTDLTGSESKQTLPRSTSIVKTITVDPTTGEKHTTIKTIAKSGSIYSNKSSRARTPPVKKERKTVLGNITNTTGISASTSVTRKKEAMKMSVRSRNNSSKSLSSSKSKRKHLHHQLHNQYPLPHQPPPVLRRKPNGLLEMDTDSSDSSPARSGKKIIVGPRRQAPETPARISRNFEQICHDVFGVDEVESLATPISKTYSSKSPRVNSDSHTVKQVNEDSSSPHEMEKSIRDEKTARAHRSSHASQIAKEAEAHAEAVAQRERAEQDFEEARAKKELEEERKRQSQLLKEKQRQASLRLSQHDSQFDFAQSSRRHVTEPISSLDPKNCDSSLQRSKSLARASSQSDRGMNQNTALVLQSLGIDVTSKLNLKDSLHAPKRINSGLKTSSSKNLSMYLQSQDVAEKENLTIDKYNEKEKPIVKPGIPSANSPVTTISNMAKPRKMAYKSLLGEINEDKVQKNLETRKSVHADTSFANDTTAASITTRQSGLIPNPRFSRFSFNGLLNSNFESGNVDVTGAKRFSTRQNNPNVTLGKGDGLLKKSSTTNLGGLGINVKSNKGTTQSSTKINTTADAPSDTDDFINLSGDSSFDINDIQYSKDSLWSDEKDEYHTTILDSEFSNFEVLSTHTADIVTVHRSKPNLVDGASSGDSSRETLVVHPHPSSSYSQTMNSSGGRTIDVSEQTQESIKSIYKDYQSLVRDDRRPVSQAKTYNVLEENKPNLRPDSEYQSHFKIMHNENREGEHTSDEFEDTSGDESERRIKFTARVNSNIDILDNSSFADSKEFKNNTFDFETSKDESERPLDSQFSEDEKEVYEEQSKSSRSSTQIFSTMALHKTAAGADDDEVLVADEYETGPQRVGSLFRRISLKPKRAAPKAPEEDNTRKVAPGHKFHGIAPNAKKTSVELYAEELPSRKGNWFKRLMNGITTSTTKVKDSKRLSMHKSQDIYVQDRDGDKNVHVIDSVLIATDLTRVIKNTLQLKYLEGSVSQCVFDDEFGIITGSIPAKFANGRRLKFKMEIIDLINSSSLHIFREKGSEKGFKTFTNVVEFIIHQEEQAQTRRRPHTDYSFSGYKGTS</sequence>
<dbReference type="InterPro" id="IPR000719">
    <property type="entry name" value="Prot_kinase_dom"/>
</dbReference>
<feature type="region of interest" description="Disordered" evidence="12">
    <location>
        <begin position="1283"/>
        <end position="1308"/>
    </location>
</feature>
<dbReference type="SUPFAM" id="SSF56112">
    <property type="entry name" value="Protein kinase-like (PK-like)"/>
    <property type="match status" value="1"/>
</dbReference>
<feature type="binding site" evidence="11">
    <location>
        <position position="88"/>
    </location>
    <ligand>
        <name>ATP</name>
        <dbReference type="ChEBI" id="CHEBI:30616"/>
    </ligand>
</feature>
<feature type="region of interest" description="Disordered" evidence="12">
    <location>
        <begin position="1204"/>
        <end position="1239"/>
    </location>
</feature>
<evidence type="ECO:0000256" key="12">
    <source>
        <dbReference type="SAM" id="MobiDB-lite"/>
    </source>
</evidence>
<dbReference type="PANTHER" id="PTHR24346:SF110">
    <property type="entry name" value="NON-SPECIFIC SERINE_THREONINE PROTEIN KINASE"/>
    <property type="match status" value="1"/>
</dbReference>
<keyword evidence="8 11" id="KW-0067">ATP-binding</keyword>
<evidence type="ECO:0000313" key="15">
    <source>
        <dbReference type="Proteomes" id="UP001497600"/>
    </source>
</evidence>
<feature type="compositionally biased region" description="Basic and acidic residues" evidence="12">
    <location>
        <begin position="1151"/>
        <end position="1160"/>
    </location>
</feature>
<dbReference type="PROSITE" id="PS00107">
    <property type="entry name" value="PROTEIN_KINASE_ATP"/>
    <property type="match status" value="1"/>
</dbReference>
<dbReference type="GO" id="GO:0016301">
    <property type="term" value="F:kinase activity"/>
    <property type="evidence" value="ECO:0007669"/>
    <property type="project" value="UniProtKB-KW"/>
</dbReference>
<feature type="region of interest" description="Disordered" evidence="12">
    <location>
        <begin position="490"/>
        <end position="583"/>
    </location>
</feature>
<keyword evidence="7 14" id="KW-0418">Kinase</keyword>
<feature type="region of interest" description="Disordered" evidence="12">
    <location>
        <begin position="1470"/>
        <end position="1489"/>
    </location>
</feature>
<keyword evidence="15" id="KW-1185">Reference proteome</keyword>
<dbReference type="CDD" id="cd14081">
    <property type="entry name" value="STKc_BRSK1_2"/>
    <property type="match status" value="1"/>
</dbReference>
<comment type="similarity">
    <text evidence="1">Belongs to the protein kinase superfamily. CAMK Ser/Thr protein kinase family. NIM1 subfamily.</text>
</comment>
<evidence type="ECO:0000256" key="2">
    <source>
        <dbReference type="ARBA" id="ARBA00012513"/>
    </source>
</evidence>